<evidence type="ECO:0000313" key="2">
    <source>
        <dbReference type="Proteomes" id="UP000824890"/>
    </source>
</evidence>
<proteinExistence type="predicted"/>
<evidence type="ECO:0000313" key="1">
    <source>
        <dbReference type="EMBL" id="KAH0921410.1"/>
    </source>
</evidence>
<protein>
    <submittedName>
        <fullName evidence="1">Uncharacterized protein</fullName>
    </submittedName>
</protein>
<comment type="caution">
    <text evidence="1">The sequence shown here is derived from an EMBL/GenBank/DDBJ whole genome shotgun (WGS) entry which is preliminary data.</text>
</comment>
<accession>A0ABQ8CWD4</accession>
<dbReference type="EMBL" id="JAGKQM010000006">
    <property type="protein sequence ID" value="KAH0921410.1"/>
    <property type="molecule type" value="Genomic_DNA"/>
</dbReference>
<keyword evidence="2" id="KW-1185">Reference proteome</keyword>
<dbReference type="Proteomes" id="UP000824890">
    <property type="component" value="Unassembled WGS sequence"/>
</dbReference>
<gene>
    <name evidence="1" type="ORF">HID58_021428</name>
</gene>
<sequence length="174" mass="18814">MLKTQANGMVDTVENGSHVLEKEHGSDVAANAKSQLVRYQVLELGIVVHSVVCQSSIDCAIWRKNEMGNGVFLLGHHTVSGGKDYYRMGHAYVAKGYSPASPRALIVVGVRILLVSVPGVEAQLIIPCKTAADCKSKLFCSNGSPQCVVRQCQCASVKPVKLMRTNTHVHQDNL</sequence>
<reference evidence="1 2" key="1">
    <citation type="submission" date="2021-05" db="EMBL/GenBank/DDBJ databases">
        <title>Genome Assembly of Synthetic Allotetraploid Brassica napus Reveals Homoeologous Exchanges between Subgenomes.</title>
        <authorList>
            <person name="Davis J.T."/>
        </authorList>
    </citation>
    <scope>NUCLEOTIDE SEQUENCE [LARGE SCALE GENOMIC DNA]</scope>
    <source>
        <strain evidence="2">cv. Da-Ae</strain>
        <tissue evidence="1">Seedling</tissue>
    </source>
</reference>
<name>A0ABQ8CWD4_BRANA</name>
<organism evidence="1 2">
    <name type="scientific">Brassica napus</name>
    <name type="common">Rape</name>
    <dbReference type="NCBI Taxonomy" id="3708"/>
    <lineage>
        <taxon>Eukaryota</taxon>
        <taxon>Viridiplantae</taxon>
        <taxon>Streptophyta</taxon>
        <taxon>Embryophyta</taxon>
        <taxon>Tracheophyta</taxon>
        <taxon>Spermatophyta</taxon>
        <taxon>Magnoliopsida</taxon>
        <taxon>eudicotyledons</taxon>
        <taxon>Gunneridae</taxon>
        <taxon>Pentapetalae</taxon>
        <taxon>rosids</taxon>
        <taxon>malvids</taxon>
        <taxon>Brassicales</taxon>
        <taxon>Brassicaceae</taxon>
        <taxon>Brassiceae</taxon>
        <taxon>Brassica</taxon>
    </lineage>
</organism>